<evidence type="ECO:0000313" key="1">
    <source>
        <dbReference type="EMBL" id="REH28614.1"/>
    </source>
</evidence>
<gene>
    <name evidence="1" type="ORF">BCF44_12656</name>
</gene>
<protein>
    <recommendedName>
        <fullName evidence="3">Transposase IS116/IS110/IS902 family protein</fullName>
    </recommendedName>
</protein>
<comment type="caution">
    <text evidence="1">The sequence shown here is derived from an EMBL/GenBank/DDBJ whole genome shotgun (WGS) entry which is preliminary data.</text>
</comment>
<dbReference type="AlphaFoldDB" id="A0A3E0GV29"/>
<reference evidence="1 2" key="1">
    <citation type="submission" date="2018-08" db="EMBL/GenBank/DDBJ databases">
        <title>Genomic Encyclopedia of Archaeal and Bacterial Type Strains, Phase II (KMG-II): from individual species to whole genera.</title>
        <authorList>
            <person name="Goeker M."/>
        </authorList>
    </citation>
    <scope>NUCLEOTIDE SEQUENCE [LARGE SCALE GENOMIC DNA]</scope>
    <source>
        <strain evidence="1 2">DSM 45791</strain>
    </source>
</reference>
<organism evidence="1 2">
    <name type="scientific">Kutzneria buriramensis</name>
    <dbReference type="NCBI Taxonomy" id="1045776"/>
    <lineage>
        <taxon>Bacteria</taxon>
        <taxon>Bacillati</taxon>
        <taxon>Actinomycetota</taxon>
        <taxon>Actinomycetes</taxon>
        <taxon>Pseudonocardiales</taxon>
        <taxon>Pseudonocardiaceae</taxon>
        <taxon>Kutzneria</taxon>
    </lineage>
</organism>
<evidence type="ECO:0008006" key="3">
    <source>
        <dbReference type="Google" id="ProtNLM"/>
    </source>
</evidence>
<evidence type="ECO:0000313" key="2">
    <source>
        <dbReference type="Proteomes" id="UP000256269"/>
    </source>
</evidence>
<dbReference type="EMBL" id="QUNO01000026">
    <property type="protein sequence ID" value="REH28614.1"/>
    <property type="molecule type" value="Genomic_DNA"/>
</dbReference>
<proteinExistence type="predicted"/>
<name>A0A3E0GV29_9PSEU</name>
<dbReference type="Proteomes" id="UP000256269">
    <property type="component" value="Unassembled WGS sequence"/>
</dbReference>
<accession>A0A3E0GV29</accession>
<keyword evidence="2" id="KW-1185">Reference proteome</keyword>
<dbReference type="RefSeq" id="WP_211353586.1">
    <property type="nucleotide sequence ID" value="NZ_CP144375.1"/>
</dbReference>
<sequence>MLCCPKRAAFVVAGFSRSAQPDTTDATTRLEDALPIDLSDLRPHQPLGSCAANYRRHELHRRATNRPRRLGKTQRRRLNRGGHRQANAALYRAVLIGLRWNPKTQAYVRRRTAEGLSKREIIRRLKRNLARSVYRIIMTSMAQTVPQPSTA</sequence>